<proteinExistence type="predicted"/>
<comment type="caution">
    <text evidence="1">The sequence shown here is derived from an EMBL/GenBank/DDBJ whole genome shotgun (WGS) entry which is preliminary data.</text>
</comment>
<name>A0A1F5EQY0_9BACT</name>
<organism evidence="1 2">
    <name type="scientific">Candidatus Campbellbacteria bacterium RIFCSPLOWO2_02_FULL_35_11</name>
    <dbReference type="NCBI Taxonomy" id="1797581"/>
    <lineage>
        <taxon>Bacteria</taxon>
        <taxon>Candidatus Campbelliibacteriota</taxon>
    </lineage>
</organism>
<reference evidence="1 2" key="1">
    <citation type="journal article" date="2016" name="Nat. Commun.">
        <title>Thousands of microbial genomes shed light on interconnected biogeochemical processes in an aquifer system.</title>
        <authorList>
            <person name="Anantharaman K."/>
            <person name="Brown C.T."/>
            <person name="Hug L.A."/>
            <person name="Sharon I."/>
            <person name="Castelle C.J."/>
            <person name="Probst A.J."/>
            <person name="Thomas B.C."/>
            <person name="Singh A."/>
            <person name="Wilkins M.J."/>
            <person name="Karaoz U."/>
            <person name="Brodie E.L."/>
            <person name="Williams K.H."/>
            <person name="Hubbard S.S."/>
            <person name="Banfield J.F."/>
        </authorList>
    </citation>
    <scope>NUCLEOTIDE SEQUENCE [LARGE SCALE GENOMIC DNA]</scope>
</reference>
<accession>A0A1F5EQY0</accession>
<dbReference type="EMBL" id="MFAD01000034">
    <property type="protein sequence ID" value="OGD69799.1"/>
    <property type="molecule type" value="Genomic_DNA"/>
</dbReference>
<gene>
    <name evidence="1" type="ORF">A3I18_01635</name>
</gene>
<sequence>MNETDKLGLTASLYEEHCELNHGPKTGHLIIPAVDYIVQPFGYTINEVEEVSVRDMVIPVCAECASALHGDEWTLLYCFECNSSQWIARSKSKMKYRHHVLWLRGCPCCTKEFGGLYFSDIKALIDSPVFLSQQKIVA</sequence>
<dbReference type="Proteomes" id="UP000186545">
    <property type="component" value="Unassembled WGS sequence"/>
</dbReference>
<evidence type="ECO:0000313" key="2">
    <source>
        <dbReference type="Proteomes" id="UP000186545"/>
    </source>
</evidence>
<protein>
    <submittedName>
        <fullName evidence="1">Uncharacterized protein</fullName>
    </submittedName>
</protein>
<dbReference type="AlphaFoldDB" id="A0A1F5EQY0"/>
<evidence type="ECO:0000313" key="1">
    <source>
        <dbReference type="EMBL" id="OGD69799.1"/>
    </source>
</evidence>